<dbReference type="Proteomes" id="UP000821853">
    <property type="component" value="Unassembled WGS sequence"/>
</dbReference>
<dbReference type="InterPro" id="IPR001878">
    <property type="entry name" value="Znf_CCHC"/>
</dbReference>
<gene>
    <name evidence="4" type="ORF">HPB48_023514</name>
</gene>
<sequence>MSVVIAFEGPTVQNYVKECSLYRKQIDMCYQCGRLGHRMNVCPNPTNRICHGCNVQNPDAIHKCKPKCNLCGSDHLTADKECKPMYKAPYVVRKRRWERQKAKEESPPWCDGSSSGRRGRSLTKRGISASATRSDSRVTATAGDATATGSGPANASWIRGPSRRPSGTSPRNRWAGGWASRRSYQQQLPFPPPHSSYHPS</sequence>
<evidence type="ECO:0000313" key="4">
    <source>
        <dbReference type="EMBL" id="KAH9382896.1"/>
    </source>
</evidence>
<reference evidence="4 5" key="1">
    <citation type="journal article" date="2020" name="Cell">
        <title>Large-Scale Comparative Analyses of Tick Genomes Elucidate Their Genetic Diversity and Vector Capacities.</title>
        <authorList>
            <consortium name="Tick Genome and Microbiome Consortium (TIGMIC)"/>
            <person name="Jia N."/>
            <person name="Wang J."/>
            <person name="Shi W."/>
            <person name="Du L."/>
            <person name="Sun Y."/>
            <person name="Zhan W."/>
            <person name="Jiang J.F."/>
            <person name="Wang Q."/>
            <person name="Zhang B."/>
            <person name="Ji P."/>
            <person name="Bell-Sakyi L."/>
            <person name="Cui X.M."/>
            <person name="Yuan T.T."/>
            <person name="Jiang B.G."/>
            <person name="Yang W.F."/>
            <person name="Lam T.T."/>
            <person name="Chang Q.C."/>
            <person name="Ding S.J."/>
            <person name="Wang X.J."/>
            <person name="Zhu J.G."/>
            <person name="Ruan X.D."/>
            <person name="Zhao L."/>
            <person name="Wei J.T."/>
            <person name="Ye R.Z."/>
            <person name="Que T.C."/>
            <person name="Du C.H."/>
            <person name="Zhou Y.H."/>
            <person name="Cheng J.X."/>
            <person name="Dai P.F."/>
            <person name="Guo W.B."/>
            <person name="Han X.H."/>
            <person name="Huang E.J."/>
            <person name="Li L.F."/>
            <person name="Wei W."/>
            <person name="Gao Y.C."/>
            <person name="Liu J.Z."/>
            <person name="Shao H.Z."/>
            <person name="Wang X."/>
            <person name="Wang C.C."/>
            <person name="Yang T.C."/>
            <person name="Huo Q.B."/>
            <person name="Li W."/>
            <person name="Chen H.Y."/>
            <person name="Chen S.E."/>
            <person name="Zhou L.G."/>
            <person name="Ni X.B."/>
            <person name="Tian J.H."/>
            <person name="Sheng Y."/>
            <person name="Liu T."/>
            <person name="Pan Y.S."/>
            <person name="Xia L.Y."/>
            <person name="Li J."/>
            <person name="Zhao F."/>
            <person name="Cao W.C."/>
        </authorList>
    </citation>
    <scope>NUCLEOTIDE SEQUENCE [LARGE SCALE GENOMIC DNA]</scope>
    <source>
        <strain evidence="4">HaeL-2018</strain>
    </source>
</reference>
<feature type="compositionally biased region" description="Low complexity" evidence="2">
    <location>
        <begin position="139"/>
        <end position="149"/>
    </location>
</feature>
<name>A0A9J6H7K9_HAELO</name>
<dbReference type="AlphaFoldDB" id="A0A9J6H7K9"/>
<proteinExistence type="predicted"/>
<dbReference type="GO" id="GO:0008270">
    <property type="term" value="F:zinc ion binding"/>
    <property type="evidence" value="ECO:0007669"/>
    <property type="project" value="UniProtKB-KW"/>
</dbReference>
<dbReference type="VEuPathDB" id="VectorBase:HLOH_053610"/>
<keyword evidence="1" id="KW-0479">Metal-binding</keyword>
<keyword evidence="5" id="KW-1185">Reference proteome</keyword>
<comment type="caution">
    <text evidence="4">The sequence shown here is derived from an EMBL/GenBank/DDBJ whole genome shotgun (WGS) entry which is preliminary data.</text>
</comment>
<evidence type="ECO:0000256" key="1">
    <source>
        <dbReference type="PROSITE-ProRule" id="PRU00047"/>
    </source>
</evidence>
<keyword evidence="1" id="KW-0862">Zinc</keyword>
<dbReference type="EMBL" id="JABSTR010000602">
    <property type="protein sequence ID" value="KAH9382896.1"/>
    <property type="molecule type" value="Genomic_DNA"/>
</dbReference>
<evidence type="ECO:0000256" key="2">
    <source>
        <dbReference type="SAM" id="MobiDB-lite"/>
    </source>
</evidence>
<evidence type="ECO:0000313" key="5">
    <source>
        <dbReference type="Proteomes" id="UP000821853"/>
    </source>
</evidence>
<dbReference type="PROSITE" id="PS50158">
    <property type="entry name" value="ZF_CCHC"/>
    <property type="match status" value="1"/>
</dbReference>
<accession>A0A9J6H7K9</accession>
<dbReference type="GO" id="GO:0003676">
    <property type="term" value="F:nucleic acid binding"/>
    <property type="evidence" value="ECO:0007669"/>
    <property type="project" value="InterPro"/>
</dbReference>
<feature type="domain" description="CCHC-type" evidence="3">
    <location>
        <begin position="29"/>
        <end position="44"/>
    </location>
</feature>
<organism evidence="4 5">
    <name type="scientific">Haemaphysalis longicornis</name>
    <name type="common">Bush tick</name>
    <dbReference type="NCBI Taxonomy" id="44386"/>
    <lineage>
        <taxon>Eukaryota</taxon>
        <taxon>Metazoa</taxon>
        <taxon>Ecdysozoa</taxon>
        <taxon>Arthropoda</taxon>
        <taxon>Chelicerata</taxon>
        <taxon>Arachnida</taxon>
        <taxon>Acari</taxon>
        <taxon>Parasitiformes</taxon>
        <taxon>Ixodida</taxon>
        <taxon>Ixodoidea</taxon>
        <taxon>Ixodidae</taxon>
        <taxon>Haemaphysalinae</taxon>
        <taxon>Haemaphysalis</taxon>
    </lineage>
</organism>
<evidence type="ECO:0000259" key="3">
    <source>
        <dbReference type="PROSITE" id="PS50158"/>
    </source>
</evidence>
<protein>
    <recommendedName>
        <fullName evidence="3">CCHC-type domain-containing protein</fullName>
    </recommendedName>
</protein>
<keyword evidence="1" id="KW-0863">Zinc-finger</keyword>
<feature type="region of interest" description="Disordered" evidence="2">
    <location>
        <begin position="97"/>
        <end position="200"/>
    </location>
</feature>
<dbReference type="OrthoDB" id="6488226at2759"/>